<sequence length="676" mass="76864">MTSAADLFFGIPELVAILASVMELQDLSRFILTNRFVHTHSLPLFRLARQYHSLDLRALSSQHNFSAPDEIAALLRNVHLVRNLRVDTEFFDHYYNCLASAAVSKQRQVDSTEAGELAEGAGGAGGAAAMGVQTTVDTQFVTASSATSLTEVMIPRMTKLIRFEHNPPGPDEEWNSPSLRRLGRAEPVFSKFCLMIPPAQASHLQSLTLNGMRIKHQRELNNVAQTIAGMTGLQTLRLGIERPEEVRKDVVPRIFFELPSSIQVFMIRPKDLGYQPAWLEVVEGVEATLATENVYERDGPLRKLREFDVCEDHLMDDPEPYFLMLPYCPELEQVMVPQMVDRDDEEILAHFIVTRCPKLRRLSRVDIGFDIDDDDGEESDYGNYDGVMLHLTTDAMPVNTLESFYYDGYYESHEFQRTRLMSLLSGHMRSLTQVHLRNTRNLCGFSVSQLLNFATVLESLVIDGTRENWEAPFGVPVQRLSDVSWATSRLRELRLEVNVGHLSQPPRRNGPQRPFSLPTTIVDVMILSLGSCLANIGRQKDLQVLELRVALPRHITYRNGNSWTYRDEVFPGLLTLNNRADGGPPDQGIHLRRGFLELLGGLSKLEELRGSVNVSPRDAYGYSTEREEAEWMRMHWPKLRVAEFYPAKAERPYPITKEFLWLQNELSGLIYDHSDY</sequence>
<dbReference type="Proteomes" id="UP000748756">
    <property type="component" value="Unassembled WGS sequence"/>
</dbReference>
<evidence type="ECO:0000313" key="1">
    <source>
        <dbReference type="EMBL" id="KAF9150512.1"/>
    </source>
</evidence>
<accession>A0A9P5S0P0</accession>
<dbReference type="AlphaFoldDB" id="A0A9P5S0P0"/>
<comment type="caution">
    <text evidence="1">The sequence shown here is derived from an EMBL/GenBank/DDBJ whole genome shotgun (WGS) entry which is preliminary data.</text>
</comment>
<name>A0A9P5S0P0_9FUNG</name>
<proteinExistence type="predicted"/>
<gene>
    <name evidence="1" type="ORF">BG015_007697</name>
</gene>
<keyword evidence="2" id="KW-1185">Reference proteome</keyword>
<organism evidence="1 2">
    <name type="scientific">Linnemannia schmuckeri</name>
    <dbReference type="NCBI Taxonomy" id="64567"/>
    <lineage>
        <taxon>Eukaryota</taxon>
        <taxon>Fungi</taxon>
        <taxon>Fungi incertae sedis</taxon>
        <taxon>Mucoromycota</taxon>
        <taxon>Mortierellomycotina</taxon>
        <taxon>Mortierellomycetes</taxon>
        <taxon>Mortierellales</taxon>
        <taxon>Mortierellaceae</taxon>
        <taxon>Linnemannia</taxon>
    </lineage>
</organism>
<dbReference type="EMBL" id="JAAAUQ010000410">
    <property type="protein sequence ID" value="KAF9150512.1"/>
    <property type="molecule type" value="Genomic_DNA"/>
</dbReference>
<dbReference type="InterPro" id="IPR032675">
    <property type="entry name" value="LRR_dom_sf"/>
</dbReference>
<evidence type="ECO:0000313" key="2">
    <source>
        <dbReference type="Proteomes" id="UP000748756"/>
    </source>
</evidence>
<dbReference type="OrthoDB" id="2443174at2759"/>
<dbReference type="SUPFAM" id="SSF52047">
    <property type="entry name" value="RNI-like"/>
    <property type="match status" value="1"/>
</dbReference>
<protein>
    <submittedName>
        <fullName evidence="1">Uncharacterized protein</fullName>
    </submittedName>
</protein>
<dbReference type="Gene3D" id="3.80.10.10">
    <property type="entry name" value="Ribonuclease Inhibitor"/>
    <property type="match status" value="1"/>
</dbReference>
<reference evidence="1" key="1">
    <citation type="journal article" date="2020" name="Fungal Divers.">
        <title>Resolving the Mortierellaceae phylogeny through synthesis of multi-gene phylogenetics and phylogenomics.</title>
        <authorList>
            <person name="Vandepol N."/>
            <person name="Liber J."/>
            <person name="Desiro A."/>
            <person name="Na H."/>
            <person name="Kennedy M."/>
            <person name="Barry K."/>
            <person name="Grigoriev I.V."/>
            <person name="Miller A.N."/>
            <person name="O'Donnell K."/>
            <person name="Stajich J.E."/>
            <person name="Bonito G."/>
        </authorList>
    </citation>
    <scope>NUCLEOTIDE SEQUENCE</scope>
    <source>
        <strain evidence="1">NRRL 6426</strain>
    </source>
</reference>